<organism evidence="2 3">
    <name type="scientific">Streptomyces carpinensis</name>
    <dbReference type="NCBI Taxonomy" id="66369"/>
    <lineage>
        <taxon>Bacteria</taxon>
        <taxon>Bacillati</taxon>
        <taxon>Actinomycetota</taxon>
        <taxon>Actinomycetes</taxon>
        <taxon>Kitasatosporales</taxon>
        <taxon>Streptomycetaceae</taxon>
        <taxon>Streptomyces</taxon>
    </lineage>
</organism>
<protein>
    <submittedName>
        <fullName evidence="2">CaiB/BaiF CoA-transferase family protein</fullName>
    </submittedName>
</protein>
<evidence type="ECO:0000313" key="3">
    <source>
        <dbReference type="Proteomes" id="UP001458415"/>
    </source>
</evidence>
<reference evidence="2 3" key="1">
    <citation type="submission" date="2024-06" db="EMBL/GenBank/DDBJ databases">
        <title>The Natural Products Discovery Center: Release of the First 8490 Sequenced Strains for Exploring Actinobacteria Biosynthetic Diversity.</title>
        <authorList>
            <person name="Kalkreuter E."/>
            <person name="Kautsar S.A."/>
            <person name="Yang D."/>
            <person name="Bader C.D."/>
            <person name="Teijaro C.N."/>
            <person name="Fluegel L."/>
            <person name="Davis C.M."/>
            <person name="Simpson J.R."/>
            <person name="Lauterbach L."/>
            <person name="Steele A.D."/>
            <person name="Gui C."/>
            <person name="Meng S."/>
            <person name="Li G."/>
            <person name="Viehrig K."/>
            <person name="Ye F."/>
            <person name="Su P."/>
            <person name="Kiefer A.F."/>
            <person name="Nichols A."/>
            <person name="Cepeda A.J."/>
            <person name="Yan W."/>
            <person name="Fan B."/>
            <person name="Jiang Y."/>
            <person name="Adhikari A."/>
            <person name="Zheng C.-J."/>
            <person name="Schuster L."/>
            <person name="Cowan T.M."/>
            <person name="Smanski M.J."/>
            <person name="Chevrette M.G."/>
            <person name="De Carvalho L.P.S."/>
            <person name="Shen B."/>
        </authorList>
    </citation>
    <scope>NUCLEOTIDE SEQUENCE [LARGE SCALE GENOMIC DNA]</scope>
    <source>
        <strain evidence="2 3">NPDC000634</strain>
    </source>
</reference>
<dbReference type="InterPro" id="IPR044855">
    <property type="entry name" value="CoA-Trfase_III_dom3_sf"/>
</dbReference>
<dbReference type="Gene3D" id="3.40.50.10540">
    <property type="entry name" value="Crotonobetainyl-coa:carnitine coa-transferase, domain 1"/>
    <property type="match status" value="1"/>
</dbReference>
<dbReference type="RefSeq" id="WP_086726884.1">
    <property type="nucleotide sequence ID" value="NZ_MUBM01000162.1"/>
</dbReference>
<dbReference type="Proteomes" id="UP001458415">
    <property type="component" value="Unassembled WGS sequence"/>
</dbReference>
<dbReference type="PANTHER" id="PTHR48228:SF5">
    <property type="entry name" value="ALPHA-METHYLACYL-COA RACEMASE"/>
    <property type="match status" value="1"/>
</dbReference>
<proteinExistence type="predicted"/>
<name>A0ABV1VZ90_9ACTN</name>
<gene>
    <name evidence="2" type="ORF">ABT317_09430</name>
</gene>
<dbReference type="InterPro" id="IPR050509">
    <property type="entry name" value="CoA-transferase_III"/>
</dbReference>
<dbReference type="EMBL" id="JBEPCU010000104">
    <property type="protein sequence ID" value="MER6977233.1"/>
    <property type="molecule type" value="Genomic_DNA"/>
</dbReference>
<feature type="region of interest" description="Disordered" evidence="1">
    <location>
        <begin position="334"/>
        <end position="364"/>
    </location>
</feature>
<evidence type="ECO:0000256" key="1">
    <source>
        <dbReference type="SAM" id="MobiDB-lite"/>
    </source>
</evidence>
<keyword evidence="3" id="KW-1185">Reference proteome</keyword>
<dbReference type="Pfam" id="PF02515">
    <property type="entry name" value="CoA_transf_3"/>
    <property type="match status" value="1"/>
</dbReference>
<dbReference type="InterPro" id="IPR003673">
    <property type="entry name" value="CoA-Trfase_fam_III"/>
</dbReference>
<comment type="caution">
    <text evidence="2">The sequence shown here is derived from an EMBL/GenBank/DDBJ whole genome shotgun (WGS) entry which is preliminary data.</text>
</comment>
<sequence length="379" mass="39496">MTTAQAPGRHGPLTGVRVVELAGIGPGPFAAMLLADLGADVVRVDRPGGAGLGIDPAHDITNRNKRSVVVDLKAPDGPARVLDLAARADVLVEGYRPGVAERLGVGPADCHARNPRLVYGRMTGWGQDGPLAPRAGHDIAYIAVTGTLGMIGEADRPPAVPANLLGDYAGGSLYLVVGVLAALHHARATGTGQVVDAAIVDGAAHLSAMIHGMLAAGAWLDGRGSNLLDGGCPYYGTYETSDGEYMAVGALEQRFYDEFLRVLGLPDLAGAHADITRWEELRKAVAARFRSRTRKAWTALFEGSDACVAPVLSLREAPHHPHLAARGTFTDHDGLTQPAPAPRFSATPTAVRTGPARPGADTADVAHDWNLPAFVEDGA</sequence>
<dbReference type="PANTHER" id="PTHR48228">
    <property type="entry name" value="SUCCINYL-COA--D-CITRAMALATE COA-TRANSFERASE"/>
    <property type="match status" value="1"/>
</dbReference>
<accession>A0ABV1VZ90</accession>
<dbReference type="InterPro" id="IPR023606">
    <property type="entry name" value="CoA-Trfase_III_dom_1_sf"/>
</dbReference>
<dbReference type="Gene3D" id="3.30.60.110">
    <property type="match status" value="1"/>
</dbReference>
<dbReference type="Gene3D" id="3.30.1540.10">
    <property type="entry name" value="formyl-coa transferase, domain 3"/>
    <property type="match status" value="1"/>
</dbReference>
<dbReference type="SUPFAM" id="SSF89796">
    <property type="entry name" value="CoA-transferase family III (CaiB/BaiF)"/>
    <property type="match status" value="1"/>
</dbReference>
<evidence type="ECO:0000313" key="2">
    <source>
        <dbReference type="EMBL" id="MER6977233.1"/>
    </source>
</evidence>